<gene>
    <name evidence="11" type="primary">tatB</name>
    <name evidence="12" type="ORF">LS73_003190</name>
    <name evidence="11" type="ORF">NCTC12714_01506</name>
</gene>
<dbReference type="GO" id="GO:0043953">
    <property type="term" value="P:protein transport by the Tat complex"/>
    <property type="evidence" value="ECO:0007669"/>
    <property type="project" value="UniProtKB-UniRule"/>
</dbReference>
<dbReference type="EMBL" id="JRPD02000004">
    <property type="protein sequence ID" value="TLE00919.1"/>
    <property type="molecule type" value="Genomic_DNA"/>
</dbReference>
<keyword evidence="2 9" id="KW-0813">Transport</keyword>
<dbReference type="GO" id="GO:0033281">
    <property type="term" value="C:TAT protein transport complex"/>
    <property type="evidence" value="ECO:0007669"/>
    <property type="project" value="UniProtKB-UniRule"/>
</dbReference>
<keyword evidence="4 9" id="KW-0812">Transmembrane</keyword>
<dbReference type="NCBIfam" id="TIGR01410">
    <property type="entry name" value="tatB"/>
    <property type="match status" value="1"/>
</dbReference>
<sequence>MLGFGIGEIILVLIVGIIILGPDKLPNAIVEVVKTIRVLKKTISDAKETLDREVNLAEIKKEALEYKEKLENDFNKIQDDFQVVKDAERGLQDNIQSVQNLFEDYKPKIIQEEKLSVDLNNSESFAKIQDDDIDKQTIGSIKSSKDES</sequence>
<evidence type="ECO:0000256" key="9">
    <source>
        <dbReference type="HAMAP-Rule" id="MF_00237"/>
    </source>
</evidence>
<evidence type="ECO:0000256" key="10">
    <source>
        <dbReference type="SAM" id="Coils"/>
    </source>
</evidence>
<dbReference type="PRINTS" id="PR01506">
    <property type="entry name" value="TATBPROTEIN"/>
</dbReference>
<keyword evidence="14" id="KW-1185">Reference proteome</keyword>
<organism evidence="11 14">
    <name type="scientific">Helicobacter muridarum</name>
    <dbReference type="NCBI Taxonomy" id="216"/>
    <lineage>
        <taxon>Bacteria</taxon>
        <taxon>Pseudomonadati</taxon>
        <taxon>Campylobacterota</taxon>
        <taxon>Epsilonproteobacteria</taxon>
        <taxon>Campylobacterales</taxon>
        <taxon>Helicobacteraceae</taxon>
        <taxon>Helicobacter</taxon>
    </lineage>
</organism>
<dbReference type="InterPro" id="IPR018448">
    <property type="entry name" value="TatB"/>
</dbReference>
<protein>
    <recommendedName>
        <fullName evidence="9">Sec-independent protein translocase protein TatB homolog</fullName>
    </recommendedName>
</protein>
<evidence type="ECO:0000256" key="3">
    <source>
        <dbReference type="ARBA" id="ARBA00022475"/>
    </source>
</evidence>
<dbReference type="Proteomes" id="UP000029922">
    <property type="component" value="Unassembled WGS sequence"/>
</dbReference>
<dbReference type="EMBL" id="UGJE01000002">
    <property type="protein sequence ID" value="STQ86695.1"/>
    <property type="molecule type" value="Genomic_DNA"/>
</dbReference>
<evidence type="ECO:0000256" key="2">
    <source>
        <dbReference type="ARBA" id="ARBA00022448"/>
    </source>
</evidence>
<dbReference type="Proteomes" id="UP000255139">
    <property type="component" value="Unassembled WGS sequence"/>
</dbReference>
<evidence type="ECO:0000313" key="13">
    <source>
        <dbReference type="Proteomes" id="UP000029922"/>
    </source>
</evidence>
<evidence type="ECO:0000256" key="6">
    <source>
        <dbReference type="ARBA" id="ARBA00022989"/>
    </source>
</evidence>
<reference evidence="12 13" key="1">
    <citation type="journal article" date="2014" name="Genome Announc.">
        <title>Draft genome sequences of eight enterohepatic helicobacter species isolated from both laboratory and wild rodents.</title>
        <authorList>
            <person name="Sheh A."/>
            <person name="Shen Z."/>
            <person name="Fox J.G."/>
        </authorList>
    </citation>
    <scope>NUCLEOTIDE SEQUENCE [LARGE SCALE GENOMIC DNA]</scope>
    <source>
        <strain evidence="12 13">ST1</strain>
    </source>
</reference>
<comment type="subcellular location">
    <subcellularLocation>
        <location evidence="9">Cell membrane</location>
        <topology evidence="9">Single-pass membrane protein</topology>
    </subcellularLocation>
    <subcellularLocation>
        <location evidence="1">Membrane</location>
        <topology evidence="1">Single-pass membrane protein</topology>
    </subcellularLocation>
</comment>
<keyword evidence="7 9" id="KW-0811">Translocation</keyword>
<dbReference type="Pfam" id="PF02416">
    <property type="entry name" value="TatA_B_E"/>
    <property type="match status" value="1"/>
</dbReference>
<evidence type="ECO:0000313" key="11">
    <source>
        <dbReference type="EMBL" id="STQ86695.1"/>
    </source>
</evidence>
<dbReference type="RefSeq" id="WP_052089470.1">
    <property type="nucleotide sequence ID" value="NZ_FZML01000019.1"/>
</dbReference>
<dbReference type="AlphaFoldDB" id="A0A377PVM5"/>
<dbReference type="GO" id="GO:0008320">
    <property type="term" value="F:protein transmembrane transporter activity"/>
    <property type="evidence" value="ECO:0007669"/>
    <property type="project" value="UniProtKB-UniRule"/>
</dbReference>
<keyword evidence="6 9" id="KW-1133">Transmembrane helix</keyword>
<proteinExistence type="inferred from homology"/>
<evidence type="ECO:0000256" key="5">
    <source>
        <dbReference type="ARBA" id="ARBA00022927"/>
    </source>
</evidence>
<dbReference type="InterPro" id="IPR003369">
    <property type="entry name" value="TatA/B/E"/>
</dbReference>
<comment type="similarity">
    <text evidence="9">Belongs to the TatB family.</text>
</comment>
<evidence type="ECO:0000313" key="14">
    <source>
        <dbReference type="Proteomes" id="UP000255139"/>
    </source>
</evidence>
<evidence type="ECO:0000256" key="7">
    <source>
        <dbReference type="ARBA" id="ARBA00023010"/>
    </source>
</evidence>
<evidence type="ECO:0000256" key="1">
    <source>
        <dbReference type="ARBA" id="ARBA00004167"/>
    </source>
</evidence>
<evidence type="ECO:0000256" key="8">
    <source>
        <dbReference type="ARBA" id="ARBA00023136"/>
    </source>
</evidence>
<evidence type="ECO:0000256" key="4">
    <source>
        <dbReference type="ARBA" id="ARBA00022692"/>
    </source>
</evidence>
<evidence type="ECO:0000313" key="12">
    <source>
        <dbReference type="EMBL" id="TLE00919.1"/>
    </source>
</evidence>
<keyword evidence="5 9" id="KW-0653">Protein transport</keyword>
<feature type="coiled-coil region" evidence="10">
    <location>
        <begin position="47"/>
        <end position="87"/>
    </location>
</feature>
<accession>A0A377PVM5</accession>
<reference evidence="11 14" key="2">
    <citation type="submission" date="2018-06" db="EMBL/GenBank/DDBJ databases">
        <authorList>
            <consortium name="Pathogen Informatics"/>
            <person name="Doyle S."/>
        </authorList>
    </citation>
    <scope>NUCLEOTIDE SEQUENCE [LARGE SCALE GENOMIC DNA]</scope>
    <source>
        <strain evidence="11 14">NCTC12714</strain>
    </source>
</reference>
<name>A0A377PVM5_9HELI</name>
<dbReference type="OrthoDB" id="5373084at2"/>
<keyword evidence="3 9" id="KW-1003">Cell membrane</keyword>
<keyword evidence="8 9" id="KW-0472">Membrane</keyword>
<keyword evidence="10" id="KW-0175">Coiled coil</keyword>
<dbReference type="Gene3D" id="1.20.5.3310">
    <property type="match status" value="1"/>
</dbReference>
<dbReference type="HAMAP" id="MF_00237">
    <property type="entry name" value="TatB"/>
    <property type="match status" value="1"/>
</dbReference>